<feature type="transmembrane region" description="Helical" evidence="1">
    <location>
        <begin position="54"/>
        <end position="74"/>
    </location>
</feature>
<feature type="transmembrane region" description="Helical" evidence="1">
    <location>
        <begin position="28"/>
        <end position="48"/>
    </location>
</feature>
<keyword evidence="1" id="KW-0472">Membrane</keyword>
<evidence type="ECO:0000313" key="3">
    <source>
        <dbReference type="Proteomes" id="UP000479132"/>
    </source>
</evidence>
<sequence>MKEELADSIRKEEKKTTTSVWQRIKDSIAALLMGIVIYFIAPIGLIHMHLDNSIIYVILSLYLATCLLVGWFYGKQTRNILYAKIMDWWDP</sequence>
<evidence type="ECO:0000313" key="2">
    <source>
        <dbReference type="EMBL" id="NGP87489.1"/>
    </source>
</evidence>
<dbReference type="AlphaFoldDB" id="A0A6M1T0M7"/>
<protein>
    <submittedName>
        <fullName evidence="2">Uncharacterized protein</fullName>
    </submittedName>
</protein>
<keyword evidence="1" id="KW-0812">Transmembrane</keyword>
<name>A0A6M1T0M7_9BACT</name>
<dbReference type="EMBL" id="JAALLS010000003">
    <property type="protein sequence ID" value="NGP87489.1"/>
    <property type="molecule type" value="Genomic_DNA"/>
</dbReference>
<dbReference type="Proteomes" id="UP000479132">
    <property type="component" value="Unassembled WGS sequence"/>
</dbReference>
<accession>A0A6M1T0M7</accession>
<keyword evidence="1" id="KW-1133">Transmembrane helix</keyword>
<evidence type="ECO:0000256" key="1">
    <source>
        <dbReference type="SAM" id="Phobius"/>
    </source>
</evidence>
<proteinExistence type="predicted"/>
<reference evidence="2 3" key="1">
    <citation type="submission" date="2020-02" db="EMBL/GenBank/DDBJ databases">
        <title>Aliifodinibius halophilus 2W32, complete genome.</title>
        <authorList>
            <person name="Li Y."/>
            <person name="Wu S."/>
        </authorList>
    </citation>
    <scope>NUCLEOTIDE SEQUENCE [LARGE SCALE GENOMIC DNA]</scope>
    <source>
        <strain evidence="2 3">2W32</strain>
    </source>
</reference>
<organism evidence="2 3">
    <name type="scientific">Fodinibius halophilus</name>
    <dbReference type="NCBI Taxonomy" id="1736908"/>
    <lineage>
        <taxon>Bacteria</taxon>
        <taxon>Pseudomonadati</taxon>
        <taxon>Balneolota</taxon>
        <taxon>Balneolia</taxon>
        <taxon>Balneolales</taxon>
        <taxon>Balneolaceae</taxon>
        <taxon>Fodinibius</taxon>
    </lineage>
</organism>
<keyword evidence="3" id="KW-1185">Reference proteome</keyword>
<comment type="caution">
    <text evidence="2">The sequence shown here is derived from an EMBL/GenBank/DDBJ whole genome shotgun (WGS) entry which is preliminary data.</text>
</comment>
<dbReference type="RefSeq" id="WP_165266283.1">
    <property type="nucleotide sequence ID" value="NZ_JAALLS010000003.1"/>
</dbReference>
<gene>
    <name evidence="2" type="ORF">G3569_03905</name>
</gene>